<evidence type="ECO:0000256" key="1">
    <source>
        <dbReference type="ARBA" id="ARBA00001933"/>
    </source>
</evidence>
<dbReference type="GO" id="GO:0030170">
    <property type="term" value="F:pyridoxal phosphate binding"/>
    <property type="evidence" value="ECO:0007669"/>
    <property type="project" value="InterPro"/>
</dbReference>
<dbReference type="PANTHER" id="PTHR42885">
    <property type="entry name" value="HISTIDINOL-PHOSPHATE AMINOTRANSFERASE-RELATED"/>
    <property type="match status" value="1"/>
</dbReference>
<comment type="subunit">
    <text evidence="4 11">Homodimer.</text>
</comment>
<dbReference type="InterPro" id="IPR001917">
    <property type="entry name" value="Aminotrans_II_pyridoxalP_BS"/>
</dbReference>
<dbReference type="STRING" id="1313304.CALK_0629"/>
<dbReference type="PROSITE" id="PS00599">
    <property type="entry name" value="AA_TRANSFER_CLASS_2"/>
    <property type="match status" value="1"/>
</dbReference>
<evidence type="ECO:0000256" key="10">
    <source>
        <dbReference type="ARBA" id="ARBA00047481"/>
    </source>
</evidence>
<dbReference type="UniPathway" id="UPA00031">
    <property type="reaction ID" value="UER00012"/>
</dbReference>
<gene>
    <name evidence="11" type="primary">hisC</name>
    <name evidence="13" type="ORF">CALK_0629</name>
</gene>
<dbReference type="SUPFAM" id="SSF53383">
    <property type="entry name" value="PLP-dependent transferases"/>
    <property type="match status" value="1"/>
</dbReference>
<comment type="caution">
    <text evidence="13">The sequence shown here is derived from an EMBL/GenBank/DDBJ whole genome shotgun (WGS) entry which is preliminary data.</text>
</comment>
<keyword evidence="14" id="KW-1185">Reference proteome</keyword>
<keyword evidence="7 11" id="KW-0808">Transferase</keyword>
<evidence type="ECO:0000313" key="14">
    <source>
        <dbReference type="Proteomes" id="UP000017148"/>
    </source>
</evidence>
<evidence type="ECO:0000259" key="12">
    <source>
        <dbReference type="Pfam" id="PF00155"/>
    </source>
</evidence>
<dbReference type="GO" id="GO:0000105">
    <property type="term" value="P:L-histidine biosynthetic process"/>
    <property type="evidence" value="ECO:0007669"/>
    <property type="project" value="UniProtKB-UniRule"/>
</dbReference>
<dbReference type="InterPro" id="IPR004839">
    <property type="entry name" value="Aminotransferase_I/II_large"/>
</dbReference>
<proteinExistence type="inferred from homology"/>
<dbReference type="PATRIC" id="fig|1313304.3.peg.602"/>
<dbReference type="PANTHER" id="PTHR42885:SF2">
    <property type="entry name" value="HISTIDINOL-PHOSPHATE AMINOTRANSFERASE"/>
    <property type="match status" value="1"/>
</dbReference>
<comment type="catalytic activity">
    <reaction evidence="10 11">
        <text>L-histidinol phosphate + 2-oxoglutarate = 3-(imidazol-4-yl)-2-oxopropyl phosphate + L-glutamate</text>
        <dbReference type="Rhea" id="RHEA:23744"/>
        <dbReference type="ChEBI" id="CHEBI:16810"/>
        <dbReference type="ChEBI" id="CHEBI:29985"/>
        <dbReference type="ChEBI" id="CHEBI:57766"/>
        <dbReference type="ChEBI" id="CHEBI:57980"/>
        <dbReference type="EC" id="2.6.1.9"/>
    </reaction>
</comment>
<evidence type="ECO:0000256" key="4">
    <source>
        <dbReference type="ARBA" id="ARBA00011738"/>
    </source>
</evidence>
<dbReference type="AlphaFoldDB" id="U7DBB8"/>
<evidence type="ECO:0000256" key="11">
    <source>
        <dbReference type="HAMAP-Rule" id="MF_01023"/>
    </source>
</evidence>
<keyword evidence="9 11" id="KW-0368">Histidine biosynthesis</keyword>
<sequence>MEEIFRKEDRYMKNMFWSDTIQGLEPYQAGEQPQDKAYVKLNTNENPYGPSPRAQEVLRQIPFSDLRLYPDPESLKLRQSIATYYGRSVEEVFVGNGSDEILAFVYMAFFQGKRPIRIPSITYSFYPVYCNMFNVDAVLEPLEDDFTLNLDSYSTDNGGIIFPNPNAPTGRAVPLEEIRQLLQRNTDSVVVVDEAYADFGAESAVDLVEEFPNLLVVQTFSKSRSLAGLRVGFAIGNADLIAGLSTVKDSFNSYPVDRISLEVCAAAMDDHDYFVECCEKIKATRERVSQQLSSWGFSVLPSQANFIFVKPPAPITAEKMYLQLKEKGVLVRYFHNKPGIKEFCRISIGSDAEMDIFMEKMSSILSSVGVV</sequence>
<dbReference type="Pfam" id="PF00155">
    <property type="entry name" value="Aminotran_1_2"/>
    <property type="match status" value="1"/>
</dbReference>
<protein>
    <recommendedName>
        <fullName evidence="11">Histidinol-phosphate aminotransferase</fullName>
        <ecNumber evidence="11">2.6.1.9</ecNumber>
    </recommendedName>
    <alternativeName>
        <fullName evidence="11">Imidazole acetol-phosphate transaminase</fullName>
    </alternativeName>
</protein>
<name>U7DBB8_9BACT</name>
<evidence type="ECO:0000256" key="9">
    <source>
        <dbReference type="ARBA" id="ARBA00023102"/>
    </source>
</evidence>
<dbReference type="InterPro" id="IPR015421">
    <property type="entry name" value="PyrdxlP-dep_Trfase_major"/>
</dbReference>
<dbReference type="eggNOG" id="COG0079">
    <property type="taxonomic scope" value="Bacteria"/>
</dbReference>
<keyword evidence="6 11" id="KW-0028">Amino-acid biosynthesis</keyword>
<dbReference type="NCBIfam" id="TIGR01141">
    <property type="entry name" value="hisC"/>
    <property type="match status" value="1"/>
</dbReference>
<dbReference type="Proteomes" id="UP000017148">
    <property type="component" value="Unassembled WGS sequence"/>
</dbReference>
<dbReference type="Gene3D" id="3.40.640.10">
    <property type="entry name" value="Type I PLP-dependent aspartate aminotransferase-like (Major domain)"/>
    <property type="match status" value="1"/>
</dbReference>
<dbReference type="InterPro" id="IPR015422">
    <property type="entry name" value="PyrdxlP-dep_Trfase_small"/>
</dbReference>
<evidence type="ECO:0000256" key="7">
    <source>
        <dbReference type="ARBA" id="ARBA00022679"/>
    </source>
</evidence>
<keyword evidence="5 11" id="KW-0032">Aminotransferase</keyword>
<dbReference type="EMBL" id="ASJR01000004">
    <property type="protein sequence ID" value="ERP38853.1"/>
    <property type="molecule type" value="Genomic_DNA"/>
</dbReference>
<accession>U7DBB8</accession>
<dbReference type="Gene3D" id="3.90.1150.10">
    <property type="entry name" value="Aspartate Aminotransferase, domain 1"/>
    <property type="match status" value="1"/>
</dbReference>
<dbReference type="CDD" id="cd00609">
    <property type="entry name" value="AAT_like"/>
    <property type="match status" value="1"/>
</dbReference>
<evidence type="ECO:0000256" key="3">
    <source>
        <dbReference type="ARBA" id="ARBA00007970"/>
    </source>
</evidence>
<evidence type="ECO:0000256" key="8">
    <source>
        <dbReference type="ARBA" id="ARBA00022898"/>
    </source>
</evidence>
<dbReference type="HAMAP" id="MF_01023">
    <property type="entry name" value="HisC_aminotrans_2"/>
    <property type="match status" value="1"/>
</dbReference>
<dbReference type="EC" id="2.6.1.9" evidence="11"/>
<comment type="similarity">
    <text evidence="3 11">Belongs to the class-II pyridoxal-phosphate-dependent aminotransferase family. Histidinol-phosphate aminotransferase subfamily.</text>
</comment>
<reference evidence="13 14" key="1">
    <citation type="journal article" date="2013" name="Environ. Microbiol.">
        <title>Genome analysis of Chitinivibrio alkaliphilus gen. nov., sp. nov., a novel extremely haloalkaliphilic anaerobic chitinolytic bacterium from the candidate phylum Termite Group 3.</title>
        <authorList>
            <person name="Sorokin D.Y."/>
            <person name="Gumerov V.M."/>
            <person name="Rakitin A.L."/>
            <person name="Beletsky A.V."/>
            <person name="Damste J.S."/>
            <person name="Muyzer G."/>
            <person name="Mardanov A.V."/>
            <person name="Ravin N.V."/>
        </authorList>
    </citation>
    <scope>NUCLEOTIDE SEQUENCE [LARGE SCALE GENOMIC DNA]</scope>
    <source>
        <strain evidence="13 14">ACht1</strain>
    </source>
</reference>
<dbReference type="InterPro" id="IPR005861">
    <property type="entry name" value="HisP_aminotrans"/>
</dbReference>
<evidence type="ECO:0000313" key="13">
    <source>
        <dbReference type="EMBL" id="ERP38853.1"/>
    </source>
</evidence>
<evidence type="ECO:0000256" key="5">
    <source>
        <dbReference type="ARBA" id="ARBA00022576"/>
    </source>
</evidence>
<comment type="cofactor">
    <cofactor evidence="1 11">
        <name>pyridoxal 5'-phosphate</name>
        <dbReference type="ChEBI" id="CHEBI:597326"/>
    </cofactor>
</comment>
<evidence type="ECO:0000256" key="6">
    <source>
        <dbReference type="ARBA" id="ARBA00022605"/>
    </source>
</evidence>
<dbReference type="InterPro" id="IPR015424">
    <property type="entry name" value="PyrdxlP-dep_Trfase"/>
</dbReference>
<comment type="pathway">
    <text evidence="2 11">Amino-acid biosynthesis; L-histidine biosynthesis; L-histidine from 5-phospho-alpha-D-ribose 1-diphosphate: step 7/9.</text>
</comment>
<evidence type="ECO:0000256" key="2">
    <source>
        <dbReference type="ARBA" id="ARBA00005011"/>
    </source>
</evidence>
<keyword evidence="8 11" id="KW-0663">Pyridoxal phosphate</keyword>
<feature type="domain" description="Aminotransferase class I/classII large" evidence="12">
    <location>
        <begin position="38"/>
        <end position="360"/>
    </location>
</feature>
<dbReference type="GO" id="GO:0004400">
    <property type="term" value="F:histidinol-phosphate transaminase activity"/>
    <property type="evidence" value="ECO:0007669"/>
    <property type="project" value="UniProtKB-UniRule"/>
</dbReference>
<feature type="modified residue" description="N6-(pyridoxal phosphate)lysine" evidence="11">
    <location>
        <position position="222"/>
    </location>
</feature>
<organism evidence="13 14">
    <name type="scientific">Chitinivibrio alkaliphilus ACht1</name>
    <dbReference type="NCBI Taxonomy" id="1313304"/>
    <lineage>
        <taxon>Bacteria</taxon>
        <taxon>Pseudomonadati</taxon>
        <taxon>Fibrobacterota</taxon>
        <taxon>Chitinivibrionia</taxon>
        <taxon>Chitinivibrionales</taxon>
        <taxon>Chitinivibrionaceae</taxon>
        <taxon>Chitinivibrio</taxon>
    </lineage>
</organism>